<reference evidence="2" key="1">
    <citation type="submission" date="2018-09" db="EMBL/GenBank/DDBJ databases">
        <title>Paracoccus onubensis nov. sp. a moderate halophilic bacterium isolated from Gruta de las Maravillas (Aracena, Spain).</title>
        <authorList>
            <person name="Jurado V."/>
            <person name="Gutierrez-Patricio S."/>
            <person name="Gonzalez-Pimentel J.L."/>
            <person name="Miller A.Z."/>
            <person name="Laiz L."/>
            <person name="Saiz-Jimenez C."/>
        </authorList>
    </citation>
    <scope>NUCLEOTIDE SEQUENCE [LARGE SCALE GENOMIC DNA]</scope>
    <source>
        <strain evidence="2">DSM 26381</strain>
    </source>
</reference>
<organism evidence="1 2">
    <name type="scientific">Paracoccus siganidrum</name>
    <dbReference type="NCBI Taxonomy" id="1276757"/>
    <lineage>
        <taxon>Bacteria</taxon>
        <taxon>Pseudomonadati</taxon>
        <taxon>Pseudomonadota</taxon>
        <taxon>Alphaproteobacteria</taxon>
        <taxon>Rhodobacterales</taxon>
        <taxon>Paracoccaceae</taxon>
        <taxon>Paracoccus</taxon>
    </lineage>
</organism>
<dbReference type="AlphaFoldDB" id="A0A419A4K3"/>
<proteinExistence type="predicted"/>
<dbReference type="OrthoDB" id="7874220at2"/>
<evidence type="ECO:0000313" key="1">
    <source>
        <dbReference type="EMBL" id="RJL09454.1"/>
    </source>
</evidence>
<comment type="caution">
    <text evidence="1">The sequence shown here is derived from an EMBL/GenBank/DDBJ whole genome shotgun (WGS) entry which is preliminary data.</text>
</comment>
<gene>
    <name evidence="1" type="ORF">D3P05_14950</name>
</gene>
<keyword evidence="2" id="KW-1185">Reference proteome</keyword>
<name>A0A419A4K3_9RHOB</name>
<dbReference type="RefSeq" id="WP_119899051.1">
    <property type="nucleotide sequence ID" value="NZ_QNRC01000005.1"/>
</dbReference>
<evidence type="ECO:0008006" key="3">
    <source>
        <dbReference type="Google" id="ProtNLM"/>
    </source>
</evidence>
<dbReference type="Proteomes" id="UP000283587">
    <property type="component" value="Unassembled WGS sequence"/>
</dbReference>
<sequence>MSTTVPIFASSRTAAKLFDLREPEFLQLVEAGHLPGAIDIGGGIRRWEVDRLRLIASGTAALGGEMDW</sequence>
<evidence type="ECO:0000313" key="2">
    <source>
        <dbReference type="Proteomes" id="UP000283587"/>
    </source>
</evidence>
<accession>A0A419A4K3</accession>
<protein>
    <recommendedName>
        <fullName evidence="3">DNA-binding protein</fullName>
    </recommendedName>
</protein>
<dbReference type="EMBL" id="QZEW01000066">
    <property type="protein sequence ID" value="RJL09454.1"/>
    <property type="molecule type" value="Genomic_DNA"/>
</dbReference>